<dbReference type="InterPro" id="IPR017732">
    <property type="entry name" value="T4/T6SS_DotU"/>
</dbReference>
<protein>
    <submittedName>
        <fullName evidence="5">Type VI secretion system DotU/OmpA/MotB outer membrane protein</fullName>
    </submittedName>
</protein>
<feature type="transmembrane region" description="Helical" evidence="3">
    <location>
        <begin position="225"/>
        <end position="245"/>
    </location>
</feature>
<dbReference type="PANTHER" id="PTHR38033:SF1">
    <property type="entry name" value="DOTU FAMILY TYPE IV_VI SECRETION SYSTEM PROTEIN"/>
    <property type="match status" value="1"/>
</dbReference>
<dbReference type="InterPro" id="IPR038522">
    <property type="entry name" value="T4/T6SS_DotU_sf"/>
</dbReference>
<name>A0A1B8R3U8_RHILT</name>
<sequence length="441" mass="47125">MSSEDPFGLSGDQGRTRIRPPPSSGARQVAAAASLARRARSHPNTLINAFAKLMEFAPELESALPPSNPEVLRTRLMDELVVARDAAMASGSVLQRADAAAWAVASLLDDLALNTPWGGASAWPRQPLVVMLRGDVDAGAQFFARLEELERHPGRDKELLELQYFCLALGFRGKYRVPGRAGDRSISAVRAAAARFLKDADAEDAPLSPRWEGVAAADEPSRFAVPIWVLAVVAVALSTAIYLALSMRLDTKAEGLAALVRALPPPERAEIYRPEKRTPPPNAPPVEPVVIELLPEFRAAAPAPLLPALKGNENASSVTLLLQSSTPELFQSARPELTKDFEPLVASIATVLKQNAELIGGVTITGHTDNVPVQASNPLSNNQRLSEARAATIASLLAAAGVPAERLKSQGRAASQPLAGNNTREGRAANRRIEILIEKRL</sequence>
<proteinExistence type="predicted"/>
<evidence type="ECO:0000313" key="5">
    <source>
        <dbReference type="EMBL" id="AOO93882.1"/>
    </source>
</evidence>
<dbReference type="EMBL" id="KX491518">
    <property type="protein sequence ID" value="AOO93882.1"/>
    <property type="molecule type" value="Genomic_DNA"/>
</dbReference>
<organism evidence="5">
    <name type="scientific">Rhizobium leguminosarum bv. trifolii</name>
    <dbReference type="NCBI Taxonomy" id="386"/>
    <lineage>
        <taxon>Bacteria</taxon>
        <taxon>Pseudomonadati</taxon>
        <taxon>Pseudomonadota</taxon>
        <taxon>Alphaproteobacteria</taxon>
        <taxon>Hyphomicrobiales</taxon>
        <taxon>Rhizobiaceae</taxon>
        <taxon>Rhizobium/Agrobacterium group</taxon>
        <taxon>Rhizobium</taxon>
    </lineage>
</organism>
<reference evidence="5" key="1">
    <citation type="journal article" date="2015" name="BMC Genomics">
        <title>Transcriptome profiling of a Rhizobium leguminosarum bv. trifolii rosR mutant reveals the role of the transcriptional regulator RosR in motility, synthesis of cell-surface components, and other cellular processes.</title>
        <authorList>
            <person name="Rachwal K."/>
            <person name="Matczynska E."/>
            <person name="Janczarek M."/>
        </authorList>
    </citation>
    <scope>NUCLEOTIDE SEQUENCE</scope>
    <source>
        <strain evidence="5">Rt24.2</strain>
    </source>
</reference>
<dbReference type="InterPro" id="IPR006665">
    <property type="entry name" value="OmpA-like"/>
</dbReference>
<dbReference type="PROSITE" id="PS51123">
    <property type="entry name" value="OMPA_2"/>
    <property type="match status" value="1"/>
</dbReference>
<evidence type="ECO:0000256" key="3">
    <source>
        <dbReference type="SAM" id="Phobius"/>
    </source>
</evidence>
<dbReference type="Gene3D" id="1.25.40.590">
    <property type="entry name" value="Type IV / VI secretion system, DotU"/>
    <property type="match status" value="1"/>
</dbReference>
<evidence type="ECO:0000259" key="4">
    <source>
        <dbReference type="PROSITE" id="PS51123"/>
    </source>
</evidence>
<dbReference type="Gene3D" id="3.30.1330.60">
    <property type="entry name" value="OmpA-like domain"/>
    <property type="match status" value="1"/>
</dbReference>
<dbReference type="InterPro" id="IPR036737">
    <property type="entry name" value="OmpA-like_sf"/>
</dbReference>
<keyword evidence="1 3" id="KW-0472">Membrane</keyword>
<dbReference type="SUPFAM" id="SSF103088">
    <property type="entry name" value="OmpA-like"/>
    <property type="match status" value="1"/>
</dbReference>
<dbReference type="NCBIfam" id="NF038228">
    <property type="entry name" value="IcmH_DotU_IVB"/>
    <property type="match status" value="1"/>
</dbReference>
<dbReference type="PANTHER" id="PTHR38033">
    <property type="entry name" value="MEMBRANE PROTEIN-RELATED"/>
    <property type="match status" value="1"/>
</dbReference>
<dbReference type="Pfam" id="PF09850">
    <property type="entry name" value="DotU"/>
    <property type="match status" value="1"/>
</dbReference>
<reference evidence="5" key="2">
    <citation type="journal article" date="2016" name="Front. Microbiol.">
        <title>The Regulatory Protein RosR Affects Rhizobium leguminosarum bv. trifolii Protein Profiles, Cell Surface Properties, and Symbiosis with Clover.</title>
        <authorList>
            <person name="Rachwal K."/>
            <person name="Boguszewska A."/>
            <person name="Kopcinska J."/>
            <person name="Karas M."/>
            <person name="Tchorzewski M."/>
            <person name="Janczarek M."/>
        </authorList>
    </citation>
    <scope>NUCLEOTIDE SEQUENCE</scope>
    <source>
        <strain evidence="5">Rt24.2</strain>
    </source>
</reference>
<dbReference type="NCBIfam" id="TIGR03349">
    <property type="entry name" value="IV_VI_DotU"/>
    <property type="match status" value="1"/>
</dbReference>
<accession>A0A1B8R3U8</accession>
<dbReference type="RefSeq" id="WP_065277765.1">
    <property type="nucleotide sequence ID" value="NZ_MAMO01000168.1"/>
</dbReference>
<dbReference type="Pfam" id="PF00691">
    <property type="entry name" value="OmpA"/>
    <property type="match status" value="1"/>
</dbReference>
<evidence type="ECO:0000256" key="1">
    <source>
        <dbReference type="PROSITE-ProRule" id="PRU00473"/>
    </source>
</evidence>
<evidence type="ECO:0000256" key="2">
    <source>
        <dbReference type="SAM" id="MobiDB-lite"/>
    </source>
</evidence>
<keyword evidence="3" id="KW-1133">Transmembrane helix</keyword>
<dbReference type="CDD" id="cd07185">
    <property type="entry name" value="OmpA_C-like"/>
    <property type="match status" value="1"/>
</dbReference>
<feature type="region of interest" description="Disordered" evidence="2">
    <location>
        <begin position="1"/>
        <end position="26"/>
    </location>
</feature>
<dbReference type="AlphaFoldDB" id="A0A1B8R3U8"/>
<dbReference type="GO" id="GO:0016020">
    <property type="term" value="C:membrane"/>
    <property type="evidence" value="ECO:0007669"/>
    <property type="project" value="UniProtKB-UniRule"/>
</dbReference>
<keyword evidence="3" id="KW-0812">Transmembrane</keyword>
<feature type="domain" description="OmpA-like" evidence="4">
    <location>
        <begin position="317"/>
        <end position="441"/>
    </location>
</feature>